<dbReference type="GO" id="GO:0051082">
    <property type="term" value="F:unfolded protein binding"/>
    <property type="evidence" value="ECO:0007669"/>
    <property type="project" value="InterPro"/>
</dbReference>
<gene>
    <name evidence="1" type="ORF">ADEAN_000563100</name>
</gene>
<evidence type="ECO:0000313" key="1">
    <source>
        <dbReference type="EMBL" id="CAD2218144.1"/>
    </source>
</evidence>
<sequence length="266" mass="29085">MEKQLKMYYNYFYNNIALLGYGSLYASDGVSSVLWCPTAIAQTRKEWSADTLTAEALKEACIPYSFGLRVTPMAAGAQKEKEVRQIQVALTQATAQLLYSPQPSRSPLYPLLGEDTVSHASLCQTVLSLVSGDYEGALAAAMKARTVVEVDLESVRRQIHRVRVALGIDAIVLPLDGASAARTGIDFFCRCTRQEILNSLITAPQAVIEDLRKAHEAVAAGTAQEEGLVCASCKKRHIIRTEDFAKLDEVRKAATAEESNPKEKES</sequence>
<dbReference type="EMBL" id="LR877154">
    <property type="protein sequence ID" value="CAD2218144.1"/>
    <property type="molecule type" value="Genomic_DNA"/>
</dbReference>
<organism evidence="1 2">
    <name type="scientific">Angomonas deanei</name>
    <dbReference type="NCBI Taxonomy" id="59799"/>
    <lineage>
        <taxon>Eukaryota</taxon>
        <taxon>Discoba</taxon>
        <taxon>Euglenozoa</taxon>
        <taxon>Kinetoplastea</taxon>
        <taxon>Metakinetoplastina</taxon>
        <taxon>Trypanosomatida</taxon>
        <taxon>Trypanosomatidae</taxon>
        <taxon>Strigomonadinae</taxon>
        <taxon>Angomonas</taxon>
    </lineage>
</organism>
<dbReference type="OrthoDB" id="550012at2759"/>
<name>A0A7G2CGY7_9TRYP</name>
<dbReference type="GO" id="GO:0006457">
    <property type="term" value="P:protein folding"/>
    <property type="evidence" value="ECO:0007669"/>
    <property type="project" value="InterPro"/>
</dbReference>
<dbReference type="VEuPathDB" id="TriTrypDB:ADEAN_000563100"/>
<dbReference type="GO" id="GO:0005737">
    <property type="term" value="C:cytoplasm"/>
    <property type="evidence" value="ECO:0007669"/>
    <property type="project" value="InterPro"/>
</dbReference>
<dbReference type="InterPro" id="IPR016154">
    <property type="entry name" value="Heat_shock_Hsp33_C"/>
</dbReference>
<proteinExistence type="predicted"/>
<keyword evidence="2" id="KW-1185">Reference proteome</keyword>
<protein>
    <submittedName>
        <fullName evidence="1">Uncharacterized protein</fullName>
    </submittedName>
</protein>
<dbReference type="SUPFAM" id="SSF118352">
    <property type="entry name" value="HSP33 redox switch-like"/>
    <property type="match status" value="1"/>
</dbReference>
<reference evidence="1 2" key="1">
    <citation type="submission" date="2020-08" db="EMBL/GenBank/DDBJ databases">
        <authorList>
            <person name="Newling K."/>
            <person name="Davey J."/>
            <person name="Forrester S."/>
        </authorList>
    </citation>
    <scope>NUCLEOTIDE SEQUENCE [LARGE SCALE GENOMIC DNA]</scope>
    <source>
        <strain evidence="2">Crithidia deanei Carvalho (ATCC PRA-265)</strain>
    </source>
</reference>
<accession>A0A7G2CGY7</accession>
<evidence type="ECO:0000313" key="2">
    <source>
        <dbReference type="Proteomes" id="UP000515908"/>
    </source>
</evidence>
<dbReference type="Proteomes" id="UP000515908">
    <property type="component" value="Chromosome 10"/>
</dbReference>
<dbReference type="AlphaFoldDB" id="A0A7G2CGY7"/>